<dbReference type="Proteomes" id="UP000487117">
    <property type="component" value="Unassembled WGS sequence"/>
</dbReference>
<comment type="caution">
    <text evidence="1">The sequence shown here is derived from an EMBL/GenBank/DDBJ whole genome shotgun (WGS) entry which is preliminary data.</text>
</comment>
<accession>A0A7V8FE86</accession>
<name>A0A7V8FE86_STEMA</name>
<reference evidence="2" key="1">
    <citation type="journal article" date="2020" name="MBio">
        <title>Horizontal gene transfer to a defensive symbiont with a reduced genome amongst a multipartite beetle microbiome.</title>
        <authorList>
            <person name="Waterworth S.C."/>
            <person name="Florez L.V."/>
            <person name="Rees E.R."/>
            <person name="Hertweck C."/>
            <person name="Kaltenpoth M."/>
            <person name="Kwan J.C."/>
        </authorList>
    </citation>
    <scope>NUCLEOTIDE SEQUENCE [LARGE SCALE GENOMIC DNA]</scope>
</reference>
<evidence type="ECO:0000313" key="1">
    <source>
        <dbReference type="EMBL" id="KAF1013583.1"/>
    </source>
</evidence>
<dbReference type="AlphaFoldDB" id="A0A7V8FE86"/>
<organism evidence="1 2">
    <name type="scientific">Stenotrophomonas maltophilia</name>
    <name type="common">Pseudomonas maltophilia</name>
    <name type="synonym">Xanthomonas maltophilia</name>
    <dbReference type="NCBI Taxonomy" id="40324"/>
    <lineage>
        <taxon>Bacteria</taxon>
        <taxon>Pseudomonadati</taxon>
        <taxon>Pseudomonadota</taxon>
        <taxon>Gammaproteobacteria</taxon>
        <taxon>Lysobacterales</taxon>
        <taxon>Lysobacteraceae</taxon>
        <taxon>Stenotrophomonas</taxon>
        <taxon>Stenotrophomonas maltophilia group</taxon>
    </lineage>
</organism>
<gene>
    <name evidence="1" type="ORF">GAK31_03733</name>
</gene>
<proteinExistence type="predicted"/>
<dbReference type="EMBL" id="WNDS01000005">
    <property type="protein sequence ID" value="KAF1013583.1"/>
    <property type="molecule type" value="Genomic_DNA"/>
</dbReference>
<sequence length="164" mass="18100">MNQVREEFNASSGLRNAQVDWALNDDERAAAITAAALDQLQRMAEQTRQRTEQAMLSTYADEDDLRQVFNERRDVIDNNLRTSAYNVASLRSALVALLGAAGDRELSGGKVPDKDAAAITGHHARLQAQQRLQASFEQQRQALDGEIETTLQRYCELKGVAPAG</sequence>
<protein>
    <submittedName>
        <fullName evidence="1">Uncharacterized protein</fullName>
    </submittedName>
</protein>
<evidence type="ECO:0000313" key="2">
    <source>
        <dbReference type="Proteomes" id="UP000487117"/>
    </source>
</evidence>